<feature type="compositionally biased region" description="Basic and acidic residues" evidence="6">
    <location>
        <begin position="939"/>
        <end position="948"/>
    </location>
</feature>
<dbReference type="AlphaFoldDB" id="A0A4S4M4S6"/>
<keyword evidence="5" id="KW-0472">Membrane</keyword>
<dbReference type="PANTHER" id="PTHR12815">
    <property type="entry name" value="SORTING AND ASSEMBLY MACHINERY SAMM50 PROTEIN FAMILY MEMBER"/>
    <property type="match status" value="1"/>
</dbReference>
<organism evidence="8 9">
    <name type="scientific">Bondarzewia mesenterica</name>
    <dbReference type="NCBI Taxonomy" id="1095465"/>
    <lineage>
        <taxon>Eukaryota</taxon>
        <taxon>Fungi</taxon>
        <taxon>Dikarya</taxon>
        <taxon>Basidiomycota</taxon>
        <taxon>Agaricomycotina</taxon>
        <taxon>Agaricomycetes</taxon>
        <taxon>Russulales</taxon>
        <taxon>Bondarzewiaceae</taxon>
        <taxon>Bondarzewia</taxon>
    </lineage>
</organism>
<proteinExistence type="inferred from homology"/>
<feature type="region of interest" description="Disordered" evidence="6">
    <location>
        <begin position="725"/>
        <end position="747"/>
    </location>
</feature>
<accession>A0A4S4M4S6</accession>
<feature type="compositionally biased region" description="Polar residues" evidence="6">
    <location>
        <begin position="800"/>
        <end position="818"/>
    </location>
</feature>
<evidence type="ECO:0000313" key="9">
    <source>
        <dbReference type="Proteomes" id="UP000310158"/>
    </source>
</evidence>
<keyword evidence="4" id="KW-0812">Transmembrane</keyword>
<evidence type="ECO:0000259" key="7">
    <source>
        <dbReference type="Pfam" id="PF01103"/>
    </source>
</evidence>
<evidence type="ECO:0000256" key="4">
    <source>
        <dbReference type="ARBA" id="ARBA00022692"/>
    </source>
</evidence>
<evidence type="ECO:0000256" key="6">
    <source>
        <dbReference type="SAM" id="MobiDB-lite"/>
    </source>
</evidence>
<gene>
    <name evidence="8" type="ORF">EW146_g1596</name>
</gene>
<name>A0A4S4M4S6_9AGAM</name>
<feature type="compositionally biased region" description="Polar residues" evidence="6">
    <location>
        <begin position="737"/>
        <end position="747"/>
    </location>
</feature>
<evidence type="ECO:0000256" key="2">
    <source>
        <dbReference type="ARBA" id="ARBA00010913"/>
    </source>
</evidence>
<comment type="subcellular location">
    <subcellularLocation>
        <location evidence="1">Mitochondrion outer membrane</location>
        <topology evidence="1">Multi-pass membrane protein</topology>
    </subcellularLocation>
</comment>
<dbReference type="PANTHER" id="PTHR12815:SF18">
    <property type="entry name" value="SORTING AND ASSEMBLY MACHINERY COMPONENT 50 HOMOLOG"/>
    <property type="match status" value="1"/>
</dbReference>
<feature type="region of interest" description="Disordered" evidence="6">
    <location>
        <begin position="788"/>
        <end position="832"/>
    </location>
</feature>
<evidence type="ECO:0000313" key="8">
    <source>
        <dbReference type="EMBL" id="THH19607.1"/>
    </source>
</evidence>
<protein>
    <recommendedName>
        <fullName evidence="7">Bacterial surface antigen (D15) domain-containing protein</fullName>
    </recommendedName>
</protein>
<reference evidence="8 9" key="1">
    <citation type="submission" date="2019-02" db="EMBL/GenBank/DDBJ databases">
        <title>Genome sequencing of the rare red list fungi Bondarzewia mesenterica.</title>
        <authorList>
            <person name="Buettner E."/>
            <person name="Kellner H."/>
        </authorList>
    </citation>
    <scope>NUCLEOTIDE SEQUENCE [LARGE SCALE GENOMIC DNA]</scope>
    <source>
        <strain evidence="8 9">DSM 108281</strain>
    </source>
</reference>
<evidence type="ECO:0000256" key="1">
    <source>
        <dbReference type="ARBA" id="ARBA00004374"/>
    </source>
</evidence>
<sequence length="979" mass="106427">MSLLSLHLADLVNENLDFPARVASVRVDGAAHTRKGFLASLINPHISPSSAADQPANLASVLRATRDISHVLQRTDLFQSIDVKLERSREALAKENDVDIIFTTREKGRFYMKTSTEVGNNEGSASAIGRMRNVFGGAETLEANISVGTKTRRSFNASLSAPLTSSLKTFGDISIFAVDRDFTGYASCTEALRGIKAVVRSGSPSKGQHEVGYEAVLRHIGSLMPSASIRQDMREAAGQSIKSSISHTWVRDTRDHTFTSTKGYFTKLYHELAGIGGDVSFYKMEAEARACRPVFPGLFLSLSTRCGLLYGLSGPTLFSDRFQLGGPLSVRMFRANAMGPRDRSDSVGGDMYWAAGASFISNFPGKSHWPLKLHLFFNAGQVRPRHPTQTLKENIVSCMLQPSVSAGIGLVYLFDPLKVELNFGSLPRNANADHIPLFPISIPSHAHRFRPRSSTPISPYEPPTERFIPPREVILTPSPSMAKVSKSSKQKFMSAKPYTVLKFLINKEPPDIDLNKPAPPPLPTDDLLLLRGGVRRKKPLMVAVNPTIANARDTPSIASTPPSEAARAAAILKSHDEGSAGTLTIVTACAISDEEYSSGWHLCLWYPQISISCSRARYSIGATISDRMLIPGSPLASLLDHGLQETPVKSTTARYPFRTPSPAASSFGSSETTLHIDTDGQRASWEGKDELSEVDSVDLEKVADRFVGLTGGEDLLRCARALQKKQRSGNVAPPTPSFRQSSVVSTPSVPDFTPLSRGCFVWSSSRPKLPPSLLAPRHSHLMEEAISISRQEPPARPSVDETSVNDISETSMSSQDVSVSEDINEEQSEQAPAGIGSRVEGFFFSYLPTLSKSKVPVKTKEGGRPGLPLPPLEVLEKARGPSLRSLASLLQSRLTPRRSSTFIAPLRLVDLRHVTPQPEPPQPIRISQHRRSSGGSVKDLVRSFEKMDSMASDSRPVSQMSFNKQNSAAGSNANPTTPS</sequence>
<dbReference type="GO" id="GO:0045040">
    <property type="term" value="P:protein insertion into mitochondrial outer membrane"/>
    <property type="evidence" value="ECO:0007669"/>
    <property type="project" value="TreeGrafter"/>
</dbReference>
<evidence type="ECO:0000256" key="3">
    <source>
        <dbReference type="ARBA" id="ARBA00022452"/>
    </source>
</evidence>
<dbReference type="Gene3D" id="2.40.160.50">
    <property type="entry name" value="membrane protein fhac: a member of the omp85/tpsb transporter family"/>
    <property type="match status" value="1"/>
</dbReference>
<feature type="compositionally biased region" description="Polar residues" evidence="6">
    <location>
        <begin position="662"/>
        <end position="673"/>
    </location>
</feature>
<dbReference type="InterPro" id="IPR000184">
    <property type="entry name" value="Bac_surfAg_D15"/>
</dbReference>
<feature type="compositionally biased region" description="Polar residues" evidence="6">
    <location>
        <begin position="951"/>
        <end position="979"/>
    </location>
</feature>
<comment type="caution">
    <text evidence="8">The sequence shown here is derived from an EMBL/GenBank/DDBJ whole genome shotgun (WGS) entry which is preliminary data.</text>
</comment>
<comment type="similarity">
    <text evidence="2">Belongs to the SAM50/omp85 family.</text>
</comment>
<feature type="region of interest" description="Disordered" evidence="6">
    <location>
        <begin position="650"/>
        <end position="673"/>
    </location>
</feature>
<feature type="region of interest" description="Disordered" evidence="6">
    <location>
        <begin position="913"/>
        <end position="979"/>
    </location>
</feature>
<dbReference type="GO" id="GO:0005741">
    <property type="term" value="C:mitochondrial outer membrane"/>
    <property type="evidence" value="ECO:0007669"/>
    <property type="project" value="UniProtKB-SubCell"/>
</dbReference>
<dbReference type="OrthoDB" id="1724197at2759"/>
<dbReference type="EMBL" id="SGPL01000040">
    <property type="protein sequence ID" value="THH19607.1"/>
    <property type="molecule type" value="Genomic_DNA"/>
</dbReference>
<evidence type="ECO:0000256" key="5">
    <source>
        <dbReference type="ARBA" id="ARBA00023136"/>
    </source>
</evidence>
<dbReference type="Proteomes" id="UP000310158">
    <property type="component" value="Unassembled WGS sequence"/>
</dbReference>
<feature type="domain" description="Bacterial surface antigen (D15)" evidence="7">
    <location>
        <begin position="133"/>
        <end position="413"/>
    </location>
</feature>
<keyword evidence="9" id="KW-1185">Reference proteome</keyword>
<keyword evidence="3" id="KW-1134">Transmembrane beta strand</keyword>
<dbReference type="Pfam" id="PF01103">
    <property type="entry name" value="Omp85"/>
    <property type="match status" value="1"/>
</dbReference>
<dbReference type="InterPro" id="IPR039910">
    <property type="entry name" value="D15-like"/>
</dbReference>